<dbReference type="SUPFAM" id="SSF52980">
    <property type="entry name" value="Restriction endonuclease-like"/>
    <property type="match status" value="1"/>
</dbReference>
<evidence type="ECO:0000259" key="2">
    <source>
        <dbReference type="Pfam" id="PF04480"/>
    </source>
</evidence>
<keyword evidence="3" id="KW-0540">Nuclease</keyword>
<gene>
    <name evidence="3" type="ORF">SAMN05444370_104274</name>
</gene>
<dbReference type="Gene3D" id="3.40.960.10">
    <property type="entry name" value="VSR Endonuclease"/>
    <property type="match status" value="1"/>
</dbReference>
<dbReference type="AlphaFoldDB" id="A0A1H4AKY4"/>
<dbReference type="Pfam" id="PF04480">
    <property type="entry name" value="DUF559"/>
    <property type="match status" value="1"/>
</dbReference>
<dbReference type="Proteomes" id="UP000198703">
    <property type="component" value="Unassembled WGS sequence"/>
</dbReference>
<evidence type="ECO:0000256" key="1">
    <source>
        <dbReference type="SAM" id="MobiDB-lite"/>
    </source>
</evidence>
<dbReference type="InterPro" id="IPR011335">
    <property type="entry name" value="Restrct_endonuc-II-like"/>
</dbReference>
<reference evidence="3 4" key="1">
    <citation type="submission" date="2016-10" db="EMBL/GenBank/DDBJ databases">
        <authorList>
            <person name="de Groot N.N."/>
        </authorList>
    </citation>
    <scope>NUCLEOTIDE SEQUENCE [LARGE SCALE GENOMIC DNA]</scope>
    <source>
        <strain evidence="3 4">DSM 15345</strain>
    </source>
</reference>
<dbReference type="OrthoDB" id="9798754at2"/>
<dbReference type="STRING" id="89524.SAMN05444370_104274"/>
<evidence type="ECO:0000313" key="3">
    <source>
        <dbReference type="EMBL" id="SEA36585.1"/>
    </source>
</evidence>
<dbReference type="EMBL" id="FNQM01000004">
    <property type="protein sequence ID" value="SEA36585.1"/>
    <property type="molecule type" value="Genomic_DNA"/>
</dbReference>
<keyword evidence="4" id="KW-1185">Reference proteome</keyword>
<dbReference type="PANTHER" id="PTHR38590">
    <property type="entry name" value="BLL0828 PROTEIN"/>
    <property type="match status" value="1"/>
</dbReference>
<dbReference type="GO" id="GO:0004519">
    <property type="term" value="F:endonuclease activity"/>
    <property type="evidence" value="ECO:0007669"/>
    <property type="project" value="UniProtKB-KW"/>
</dbReference>
<accession>A0A1H4AKY4</accession>
<keyword evidence="3" id="KW-0255">Endonuclease</keyword>
<dbReference type="InterPro" id="IPR047216">
    <property type="entry name" value="Endonuclease_DUF559_bact"/>
</dbReference>
<proteinExistence type="predicted"/>
<keyword evidence="3" id="KW-0378">Hydrolase</keyword>
<feature type="domain" description="DUF559" evidence="2">
    <location>
        <begin position="1"/>
        <end position="90"/>
    </location>
</feature>
<dbReference type="CDD" id="cd01038">
    <property type="entry name" value="Endonuclease_DUF559"/>
    <property type="match status" value="1"/>
</dbReference>
<feature type="compositionally biased region" description="Low complexity" evidence="1">
    <location>
        <begin position="115"/>
        <end position="126"/>
    </location>
</feature>
<dbReference type="PANTHER" id="PTHR38590:SF1">
    <property type="entry name" value="BLL0828 PROTEIN"/>
    <property type="match status" value="1"/>
</dbReference>
<sequence length="173" mass="18008">MTDAERALWARLRARGLGGWKFRRQAPLGSFIADFLCAEARLVVEVDGGQHAESLHDAARDALLATKGYCVARYWNSEVLANMDGVLADLGGRLASRALTPALSRRRERGRGCDAAAPGAAQEPVASGQNGAVCGAFRKDAAPARLSPPLPPAGEGRGEGVGAGARPAHDATP</sequence>
<name>A0A1H4AKY4_9RHOB</name>
<dbReference type="InterPro" id="IPR007569">
    <property type="entry name" value="DUF559"/>
</dbReference>
<feature type="region of interest" description="Disordered" evidence="1">
    <location>
        <begin position="143"/>
        <end position="173"/>
    </location>
</feature>
<protein>
    <submittedName>
        <fullName evidence="3">Very-short-patch-repair endonuclease</fullName>
    </submittedName>
</protein>
<feature type="region of interest" description="Disordered" evidence="1">
    <location>
        <begin position="107"/>
        <end position="128"/>
    </location>
</feature>
<organism evidence="3 4">
    <name type="scientific">Rubrimonas cliftonensis</name>
    <dbReference type="NCBI Taxonomy" id="89524"/>
    <lineage>
        <taxon>Bacteria</taxon>
        <taxon>Pseudomonadati</taxon>
        <taxon>Pseudomonadota</taxon>
        <taxon>Alphaproteobacteria</taxon>
        <taxon>Rhodobacterales</taxon>
        <taxon>Paracoccaceae</taxon>
        <taxon>Rubrimonas</taxon>
    </lineage>
</organism>
<evidence type="ECO:0000313" key="4">
    <source>
        <dbReference type="Proteomes" id="UP000198703"/>
    </source>
</evidence>